<keyword evidence="4" id="KW-1185">Reference proteome</keyword>
<dbReference type="OrthoDB" id="430201at2759"/>
<evidence type="ECO:0000259" key="2">
    <source>
        <dbReference type="PROSITE" id="PS50103"/>
    </source>
</evidence>
<dbReference type="GO" id="GO:0008270">
    <property type="term" value="F:zinc ion binding"/>
    <property type="evidence" value="ECO:0007669"/>
    <property type="project" value="UniProtKB-KW"/>
</dbReference>
<evidence type="ECO:0000313" key="4">
    <source>
        <dbReference type="Proteomes" id="UP000654075"/>
    </source>
</evidence>
<accession>A0A813DUR9</accession>
<dbReference type="EMBL" id="CAJNNV010003525">
    <property type="protein sequence ID" value="CAE8589165.1"/>
    <property type="molecule type" value="Genomic_DNA"/>
</dbReference>
<feature type="domain" description="C3H1-type" evidence="2">
    <location>
        <begin position="39"/>
        <end position="64"/>
    </location>
</feature>
<feature type="non-terminal residue" evidence="3">
    <location>
        <position position="1"/>
    </location>
</feature>
<evidence type="ECO:0000256" key="1">
    <source>
        <dbReference type="PROSITE-ProRule" id="PRU00723"/>
    </source>
</evidence>
<dbReference type="InterPro" id="IPR000571">
    <property type="entry name" value="Znf_CCCH"/>
</dbReference>
<reference evidence="3" key="1">
    <citation type="submission" date="2021-02" db="EMBL/GenBank/DDBJ databases">
        <authorList>
            <person name="Dougan E. K."/>
            <person name="Rhodes N."/>
            <person name="Thang M."/>
            <person name="Chan C."/>
        </authorList>
    </citation>
    <scope>NUCLEOTIDE SEQUENCE</scope>
</reference>
<keyword evidence="1" id="KW-0862">Zinc</keyword>
<dbReference type="Proteomes" id="UP000654075">
    <property type="component" value="Unassembled WGS sequence"/>
</dbReference>
<protein>
    <recommendedName>
        <fullName evidence="2">C3H1-type domain-containing protein</fullName>
    </recommendedName>
</protein>
<sequence>PRLSCWAEAADIDEDEYPITALPEMKGSFTAHEEGSCRPCLFFRSKQGCHRGESCDYCHLHPKKSALRPCKAVRRRCKVLAEQIASGEKKPEEIEQLSLHDCRVAYIQTALKKKNKEMVEGSSTHL</sequence>
<keyword evidence="1" id="KW-0479">Metal-binding</keyword>
<keyword evidence="1" id="KW-0863">Zinc-finger</keyword>
<name>A0A813DUR9_POLGL</name>
<organism evidence="3 4">
    <name type="scientific">Polarella glacialis</name>
    <name type="common">Dinoflagellate</name>
    <dbReference type="NCBI Taxonomy" id="89957"/>
    <lineage>
        <taxon>Eukaryota</taxon>
        <taxon>Sar</taxon>
        <taxon>Alveolata</taxon>
        <taxon>Dinophyceae</taxon>
        <taxon>Suessiales</taxon>
        <taxon>Suessiaceae</taxon>
        <taxon>Polarella</taxon>
    </lineage>
</organism>
<evidence type="ECO:0000313" key="3">
    <source>
        <dbReference type="EMBL" id="CAE8589165.1"/>
    </source>
</evidence>
<dbReference type="PROSITE" id="PS50103">
    <property type="entry name" value="ZF_C3H1"/>
    <property type="match status" value="1"/>
</dbReference>
<proteinExistence type="predicted"/>
<comment type="caution">
    <text evidence="3">The sequence shown here is derived from an EMBL/GenBank/DDBJ whole genome shotgun (WGS) entry which is preliminary data.</text>
</comment>
<dbReference type="AlphaFoldDB" id="A0A813DUR9"/>
<gene>
    <name evidence="3" type="ORF">PGLA1383_LOCUS7944</name>
</gene>
<feature type="zinc finger region" description="C3H1-type" evidence="1">
    <location>
        <begin position="39"/>
        <end position="64"/>
    </location>
</feature>